<comment type="caution">
    <text evidence="3">The sequence shown here is derived from an EMBL/GenBank/DDBJ whole genome shotgun (WGS) entry which is preliminary data.</text>
</comment>
<dbReference type="EMBL" id="CADEPI010000039">
    <property type="protein sequence ID" value="CAB3368737.1"/>
    <property type="molecule type" value="Genomic_DNA"/>
</dbReference>
<reference evidence="3 4" key="1">
    <citation type="submission" date="2020-04" db="EMBL/GenBank/DDBJ databases">
        <authorList>
            <person name="Alioto T."/>
            <person name="Alioto T."/>
            <person name="Gomez Garrido J."/>
        </authorList>
    </citation>
    <scope>NUCLEOTIDE SEQUENCE [LARGE SCALE GENOMIC DNA]</scope>
</reference>
<protein>
    <recommendedName>
        <fullName evidence="5">FAM20 C-terminal domain-containing protein</fullName>
    </recommendedName>
</protein>
<evidence type="ECO:0000256" key="1">
    <source>
        <dbReference type="SAM" id="MobiDB-lite"/>
    </source>
</evidence>
<evidence type="ECO:0008006" key="5">
    <source>
        <dbReference type="Google" id="ProtNLM"/>
    </source>
</evidence>
<gene>
    <name evidence="3" type="ORF">CLODIP_2_CD00853</name>
</gene>
<dbReference type="GO" id="GO:0005615">
    <property type="term" value="C:extracellular space"/>
    <property type="evidence" value="ECO:0007669"/>
    <property type="project" value="TreeGrafter"/>
</dbReference>
<evidence type="ECO:0000256" key="2">
    <source>
        <dbReference type="SAM" id="Phobius"/>
    </source>
</evidence>
<organism evidence="3 4">
    <name type="scientific">Cloeon dipterum</name>
    <dbReference type="NCBI Taxonomy" id="197152"/>
    <lineage>
        <taxon>Eukaryota</taxon>
        <taxon>Metazoa</taxon>
        <taxon>Ecdysozoa</taxon>
        <taxon>Arthropoda</taxon>
        <taxon>Hexapoda</taxon>
        <taxon>Insecta</taxon>
        <taxon>Pterygota</taxon>
        <taxon>Palaeoptera</taxon>
        <taxon>Ephemeroptera</taxon>
        <taxon>Pisciforma</taxon>
        <taxon>Baetidae</taxon>
        <taxon>Cloeon</taxon>
    </lineage>
</organism>
<proteinExistence type="predicted"/>
<keyword evidence="4" id="KW-1185">Reference proteome</keyword>
<keyword evidence="2" id="KW-0472">Membrane</keyword>
<name>A0A8S1CIU2_9INSE</name>
<evidence type="ECO:0000313" key="3">
    <source>
        <dbReference type="EMBL" id="CAB3368737.1"/>
    </source>
</evidence>
<feature type="region of interest" description="Disordered" evidence="1">
    <location>
        <begin position="111"/>
        <end position="132"/>
    </location>
</feature>
<evidence type="ECO:0000313" key="4">
    <source>
        <dbReference type="Proteomes" id="UP000494165"/>
    </source>
</evidence>
<dbReference type="GO" id="GO:0007267">
    <property type="term" value="P:cell-cell signaling"/>
    <property type="evidence" value="ECO:0007669"/>
    <property type="project" value="TreeGrafter"/>
</dbReference>
<dbReference type="PRINTS" id="PR02072">
    <property type="entry name" value="4JOINTEDBOX1"/>
</dbReference>
<keyword evidence="2" id="KW-1133">Transmembrane helix</keyword>
<dbReference type="PANTHER" id="PTHR13147">
    <property type="entry name" value="FOUR-JOINTED BOX PROTEIN 1"/>
    <property type="match status" value="1"/>
</dbReference>
<dbReference type="PANTHER" id="PTHR13147:SF5">
    <property type="entry name" value="FOUR-JOINTED BOX PROTEIN 1"/>
    <property type="match status" value="1"/>
</dbReference>
<accession>A0A8S1CIU2</accession>
<dbReference type="InterPro" id="IPR024868">
    <property type="entry name" value="FJX1/FJ"/>
</dbReference>
<dbReference type="OrthoDB" id="10055077at2759"/>
<sequence>MYDGGKRHKNGSHHLIRANLHRMCASGVLPSWYADLQHKLVASSRPRVYRFACICAAIATFIMGLFIGLMIPLYLLPPTAVAASPMLSERPPLNLSSSTVVPPASFDTVSFVQQQQQQQQPPPLLPMPSSSTPVNSSLISDGVYWSDQVERGLPRGYDSGSAADWRKFVRKARVVKMEEGCGRMQNRLVTFDNGSTSCCRYRQNVDQIQGEIFGFYLGRYVLGLPNLTPTTLSRAKPQSRQWSSVKAQVSLAQWVTEDKAVVMTRFVKNLLPAFIPSFLRPSDRRLHPPDVQDSGSDLDVSELAQWSDLVVFDYLTANMDRMINNMYNLQWNPTMMDAPAHNLAKDQGSGLLLFLDNESGLLHGYRLLDKYEHYHKSILNAVCVFRRSTADAIKRLYKQNNVGELLRSAFKQFDPEFVDILPTLPEKNVKMLNQRIARVHEQIVRCESMYKSTA</sequence>
<keyword evidence="2" id="KW-0812">Transmembrane</keyword>
<dbReference type="Proteomes" id="UP000494165">
    <property type="component" value="Unassembled WGS sequence"/>
</dbReference>
<dbReference type="AlphaFoldDB" id="A0A8S1CIU2"/>
<feature type="transmembrane region" description="Helical" evidence="2">
    <location>
        <begin position="48"/>
        <end position="76"/>
    </location>
</feature>